<gene>
    <name evidence="1" type="ORF">MNOR_LOCUS34154</name>
</gene>
<reference evidence="1 2" key="1">
    <citation type="submission" date="2024-05" db="EMBL/GenBank/DDBJ databases">
        <authorList>
            <person name="Wallberg A."/>
        </authorList>
    </citation>
    <scope>NUCLEOTIDE SEQUENCE [LARGE SCALE GENOMIC DNA]</scope>
</reference>
<organism evidence="1 2">
    <name type="scientific">Meganyctiphanes norvegica</name>
    <name type="common">Northern krill</name>
    <name type="synonym">Thysanopoda norvegica</name>
    <dbReference type="NCBI Taxonomy" id="48144"/>
    <lineage>
        <taxon>Eukaryota</taxon>
        <taxon>Metazoa</taxon>
        <taxon>Ecdysozoa</taxon>
        <taxon>Arthropoda</taxon>
        <taxon>Crustacea</taxon>
        <taxon>Multicrustacea</taxon>
        <taxon>Malacostraca</taxon>
        <taxon>Eumalacostraca</taxon>
        <taxon>Eucarida</taxon>
        <taxon>Euphausiacea</taxon>
        <taxon>Euphausiidae</taxon>
        <taxon>Meganyctiphanes</taxon>
    </lineage>
</organism>
<comment type="caution">
    <text evidence="1">The sequence shown here is derived from an EMBL/GenBank/DDBJ whole genome shotgun (WGS) entry which is preliminary data.</text>
</comment>
<keyword evidence="2" id="KW-1185">Reference proteome</keyword>
<sequence>EIGAMSEKAVLITSALAALSSGLAAWALYKWLSTEESLRKYTEKFEQLREVQRMLVQHFGDPNNLTHLKDLIPKSAHNYQARIAEFCKTMCDKYSVPRLRVLDVGCGVGGATYHLSKDFSEVIGTDISYAMITSSQQLKQFAEFGTPFPSEGGKHITLHKMRIPEGSDRSKVTFWDEDVCSLIYRCGKFDCILVSNTITHLHTPLDFLSDIKEYVNPHGLLIIADTYDWIEGPEVALQGKGR</sequence>
<evidence type="ECO:0000313" key="2">
    <source>
        <dbReference type="Proteomes" id="UP001497623"/>
    </source>
</evidence>
<dbReference type="AlphaFoldDB" id="A0AAV2SBQ8"/>
<dbReference type="PANTHER" id="PTHR45445:SF2">
    <property type="entry name" value="METHYLTRANSFERASE TYPE 11 DOMAIN-CONTAINING PROTEIN"/>
    <property type="match status" value="1"/>
</dbReference>
<accession>A0AAV2SBQ8</accession>
<evidence type="ECO:0000313" key="1">
    <source>
        <dbReference type="EMBL" id="CAL4171548.1"/>
    </source>
</evidence>
<dbReference type="PANTHER" id="PTHR45445">
    <property type="match status" value="1"/>
</dbReference>
<dbReference type="Proteomes" id="UP001497623">
    <property type="component" value="Unassembled WGS sequence"/>
</dbReference>
<dbReference type="InterPro" id="IPR029063">
    <property type="entry name" value="SAM-dependent_MTases_sf"/>
</dbReference>
<dbReference type="SUPFAM" id="SSF53335">
    <property type="entry name" value="S-adenosyl-L-methionine-dependent methyltransferases"/>
    <property type="match status" value="1"/>
</dbReference>
<dbReference type="CDD" id="cd02440">
    <property type="entry name" value="AdoMet_MTases"/>
    <property type="match status" value="1"/>
</dbReference>
<evidence type="ECO:0008006" key="3">
    <source>
        <dbReference type="Google" id="ProtNLM"/>
    </source>
</evidence>
<dbReference type="EMBL" id="CAXKWB010051617">
    <property type="protein sequence ID" value="CAL4171548.1"/>
    <property type="molecule type" value="Genomic_DNA"/>
</dbReference>
<feature type="non-terminal residue" evidence="1">
    <location>
        <position position="1"/>
    </location>
</feature>
<protein>
    <recommendedName>
        <fullName evidence="3">Methyltransferase domain-containing protein</fullName>
    </recommendedName>
</protein>
<dbReference type="Gene3D" id="3.40.50.150">
    <property type="entry name" value="Vaccinia Virus protein VP39"/>
    <property type="match status" value="1"/>
</dbReference>
<feature type="non-terminal residue" evidence="1">
    <location>
        <position position="242"/>
    </location>
</feature>
<proteinExistence type="predicted"/>
<name>A0AAV2SBQ8_MEGNR</name>
<dbReference type="Pfam" id="PF13489">
    <property type="entry name" value="Methyltransf_23"/>
    <property type="match status" value="1"/>
</dbReference>